<evidence type="ECO:0000259" key="2">
    <source>
        <dbReference type="SMART" id="SM00899"/>
    </source>
</evidence>
<keyword evidence="1" id="KW-0408">Iron</keyword>
<dbReference type="EMBL" id="UIDG01000101">
    <property type="protein sequence ID" value="SUS05361.1"/>
    <property type="molecule type" value="Genomic_DNA"/>
</dbReference>
<dbReference type="AlphaFoldDB" id="A0A380TAL6"/>
<dbReference type="InterPro" id="IPR038157">
    <property type="entry name" value="FeoA_core_dom"/>
</dbReference>
<proteinExistence type="predicted"/>
<dbReference type="SUPFAM" id="SSF50037">
    <property type="entry name" value="C-terminal domain of transcriptional repressors"/>
    <property type="match status" value="1"/>
</dbReference>
<dbReference type="InterPro" id="IPR007167">
    <property type="entry name" value="Fe-transptr_FeoA-like"/>
</dbReference>
<reference evidence="3" key="1">
    <citation type="submission" date="2018-07" db="EMBL/GenBank/DDBJ databases">
        <authorList>
            <person name="Quirk P.G."/>
            <person name="Krulwich T.A."/>
        </authorList>
    </citation>
    <scope>NUCLEOTIDE SEQUENCE</scope>
</reference>
<accession>A0A380TAL6</accession>
<name>A0A380TAL6_9ZZZZ</name>
<dbReference type="PANTHER" id="PTHR43151">
    <property type="entry name" value="FEOA FAMILY PROTEIN"/>
    <property type="match status" value="1"/>
</dbReference>
<organism evidence="3">
    <name type="scientific">metagenome</name>
    <dbReference type="NCBI Taxonomy" id="256318"/>
    <lineage>
        <taxon>unclassified sequences</taxon>
        <taxon>metagenomes</taxon>
    </lineage>
</organism>
<dbReference type="Pfam" id="PF04023">
    <property type="entry name" value="FeoA"/>
    <property type="match status" value="1"/>
</dbReference>
<dbReference type="GO" id="GO:0046914">
    <property type="term" value="F:transition metal ion binding"/>
    <property type="evidence" value="ECO:0007669"/>
    <property type="project" value="InterPro"/>
</dbReference>
<gene>
    <name evidence="3" type="ORF">DF3PB_190023</name>
</gene>
<dbReference type="Gene3D" id="2.30.30.90">
    <property type="match status" value="1"/>
</dbReference>
<protein>
    <recommendedName>
        <fullName evidence="2">Ferrous iron transporter FeoA-like domain-containing protein</fullName>
    </recommendedName>
</protein>
<dbReference type="InterPro" id="IPR053184">
    <property type="entry name" value="FeoA-like"/>
</dbReference>
<dbReference type="InterPro" id="IPR008988">
    <property type="entry name" value="Transcriptional_repressor_C"/>
</dbReference>
<feature type="domain" description="Ferrous iron transporter FeoA-like" evidence="2">
    <location>
        <begin position="24"/>
        <end position="95"/>
    </location>
</feature>
<evidence type="ECO:0000313" key="3">
    <source>
        <dbReference type="EMBL" id="SUS05361.1"/>
    </source>
</evidence>
<dbReference type="PANTHER" id="PTHR43151:SF1">
    <property type="entry name" value="SSR2333 PROTEIN"/>
    <property type="match status" value="1"/>
</dbReference>
<evidence type="ECO:0000256" key="1">
    <source>
        <dbReference type="ARBA" id="ARBA00023004"/>
    </source>
</evidence>
<sequence>MPYGTKNELSEASMDACTAGIGSFPLVLASEGERVRIVGFRGGREFAKRMIDLGLPLGAEVVVMHRQSRGAFVLGHRDVRVGLGGGMAHKVLVAPCADQPA</sequence>
<dbReference type="SMART" id="SM00899">
    <property type="entry name" value="FeoA"/>
    <property type="match status" value="1"/>
</dbReference>